<evidence type="ECO:0000256" key="1">
    <source>
        <dbReference type="SAM" id="MobiDB-lite"/>
    </source>
</evidence>
<keyword evidence="2" id="KW-0812">Transmembrane</keyword>
<dbReference type="AlphaFoldDB" id="A0A2S8R6H8"/>
<evidence type="ECO:0000313" key="4">
    <source>
        <dbReference type="Proteomes" id="UP000239720"/>
    </source>
</evidence>
<feature type="compositionally biased region" description="Basic and acidic residues" evidence="1">
    <location>
        <begin position="14"/>
        <end position="26"/>
    </location>
</feature>
<dbReference type="EMBL" id="NEMB01000003">
    <property type="protein sequence ID" value="PQQ65401.1"/>
    <property type="molecule type" value="Genomic_DNA"/>
</dbReference>
<evidence type="ECO:0000256" key="2">
    <source>
        <dbReference type="SAM" id="Phobius"/>
    </source>
</evidence>
<organism evidence="3 4">
    <name type="scientific">Acetivibrio saccincola</name>
    <dbReference type="NCBI Taxonomy" id="1677857"/>
    <lineage>
        <taxon>Bacteria</taxon>
        <taxon>Bacillati</taxon>
        <taxon>Bacillota</taxon>
        <taxon>Clostridia</taxon>
        <taxon>Eubacteriales</taxon>
        <taxon>Oscillospiraceae</taxon>
        <taxon>Acetivibrio</taxon>
    </lineage>
</organism>
<sequence length="84" mass="9498">MNNVPNSVKKKIKEHPEYKRGQKKQEELEKAKKEIKEKNLKIDWWHIGDVILAIAIVVAATATFFFPGDDVGAWINLLRAIGAG</sequence>
<keyword evidence="2" id="KW-1133">Transmembrane helix</keyword>
<keyword evidence="2" id="KW-0472">Membrane</keyword>
<reference evidence="3 4" key="1">
    <citation type="journal article" date="2018" name="Syst. Appl. Microbiol.">
        <title>Characterization and high-quality draft genome sequence of Herbivorax saccincola A7, an anaerobic, alkaliphilic, thermophilic, cellulolytic, and xylanolytic bacterium.</title>
        <authorList>
            <person name="Aikawa S."/>
            <person name="Baramee S."/>
            <person name="Sermsathanaswadi J."/>
            <person name="Thianheng P."/>
            <person name="Tachaapaikoon C."/>
            <person name="Shikata A."/>
            <person name="Waeonukul R."/>
            <person name="Pason P."/>
            <person name="Ratanakhanokchai K."/>
            <person name="Kosugi A."/>
        </authorList>
    </citation>
    <scope>NUCLEOTIDE SEQUENCE [LARGE SCALE GENOMIC DNA]</scope>
    <source>
        <strain evidence="3 4">A7</strain>
    </source>
</reference>
<feature type="transmembrane region" description="Helical" evidence="2">
    <location>
        <begin position="44"/>
        <end position="66"/>
    </location>
</feature>
<proteinExistence type="predicted"/>
<dbReference type="Proteomes" id="UP000239720">
    <property type="component" value="Unassembled WGS sequence"/>
</dbReference>
<feature type="region of interest" description="Disordered" evidence="1">
    <location>
        <begin position="1"/>
        <end position="26"/>
    </location>
</feature>
<gene>
    <name evidence="3" type="ORF">B9R14_00510</name>
</gene>
<dbReference type="RefSeq" id="WP_105367339.1">
    <property type="nucleotide sequence ID" value="NZ_JAAYER010000141.1"/>
</dbReference>
<evidence type="ECO:0000313" key="3">
    <source>
        <dbReference type="EMBL" id="PQQ65401.1"/>
    </source>
</evidence>
<comment type="caution">
    <text evidence="3">The sequence shown here is derived from an EMBL/GenBank/DDBJ whole genome shotgun (WGS) entry which is preliminary data.</text>
</comment>
<protein>
    <submittedName>
        <fullName evidence="3">Uncharacterized protein</fullName>
    </submittedName>
</protein>
<accession>A0A2S8R6H8</accession>
<name>A0A2S8R6H8_9FIRM</name>